<accession>A0A1C0AAN4</accession>
<feature type="transmembrane region" description="Helical" evidence="1">
    <location>
        <begin position="47"/>
        <end position="68"/>
    </location>
</feature>
<keyword evidence="1" id="KW-1133">Transmembrane helix</keyword>
<dbReference type="Proteomes" id="UP000093514">
    <property type="component" value="Unassembled WGS sequence"/>
</dbReference>
<sequence>MNEELIKLLLGVAAIVITVLIMYIRSGSRKSLYNFILSGLINFWDKVVKLLFIVAIIWFSIRLAAYFLRRIL</sequence>
<keyword evidence="1" id="KW-0812">Transmembrane</keyword>
<dbReference type="AlphaFoldDB" id="A0A1C0AAN4"/>
<protein>
    <submittedName>
        <fullName evidence="2">Uncharacterized protein</fullName>
    </submittedName>
</protein>
<dbReference type="EMBL" id="LWDV01000008">
    <property type="protein sequence ID" value="OCL27335.1"/>
    <property type="molecule type" value="Genomic_DNA"/>
</dbReference>
<evidence type="ECO:0000313" key="3">
    <source>
        <dbReference type="Proteomes" id="UP000093514"/>
    </source>
</evidence>
<reference evidence="2 3" key="2">
    <citation type="submission" date="2016-08" db="EMBL/GenBank/DDBJ databases">
        <title>Orenia metallireducens sp. nov. strain Z6, a Novel Metal-reducing Firmicute from the Deep Subsurface.</title>
        <authorList>
            <person name="Maxim B.I."/>
            <person name="Kenneth K."/>
            <person name="Flynn T.M."/>
            <person name="Oloughlin E.J."/>
            <person name="Locke R.A."/>
            <person name="Weber J.R."/>
            <person name="Egan S.M."/>
            <person name="Mackie R.I."/>
            <person name="Cann I.K."/>
        </authorList>
    </citation>
    <scope>NUCLEOTIDE SEQUENCE [LARGE SCALE GENOMIC DNA]</scope>
    <source>
        <strain evidence="2 3">Z6</strain>
    </source>
</reference>
<keyword evidence="3" id="KW-1185">Reference proteome</keyword>
<comment type="caution">
    <text evidence="2">The sequence shown here is derived from an EMBL/GenBank/DDBJ whole genome shotgun (WGS) entry which is preliminary data.</text>
</comment>
<proteinExistence type="predicted"/>
<evidence type="ECO:0000256" key="1">
    <source>
        <dbReference type="SAM" id="Phobius"/>
    </source>
</evidence>
<name>A0A1C0AAN4_9FIRM</name>
<feature type="transmembrane region" description="Helical" evidence="1">
    <location>
        <begin position="6"/>
        <end position="26"/>
    </location>
</feature>
<gene>
    <name evidence="2" type="ORF">U472_07700</name>
</gene>
<reference evidence="3" key="1">
    <citation type="submission" date="2016-07" db="EMBL/GenBank/DDBJ databases">
        <authorList>
            <person name="Florea S."/>
            <person name="Webb J.S."/>
            <person name="Jaromczyk J."/>
            <person name="Schardl C.L."/>
        </authorList>
    </citation>
    <scope>NUCLEOTIDE SEQUENCE [LARGE SCALE GENOMIC DNA]</scope>
    <source>
        <strain evidence="3">Z6</strain>
    </source>
</reference>
<dbReference type="RefSeq" id="WP_068717111.1">
    <property type="nucleotide sequence ID" value="NZ_LWDV01000008.1"/>
</dbReference>
<evidence type="ECO:0000313" key="2">
    <source>
        <dbReference type="EMBL" id="OCL27335.1"/>
    </source>
</evidence>
<dbReference type="OrthoDB" id="9958685at2"/>
<keyword evidence="1" id="KW-0472">Membrane</keyword>
<organism evidence="2 3">
    <name type="scientific">Orenia metallireducens</name>
    <dbReference type="NCBI Taxonomy" id="1413210"/>
    <lineage>
        <taxon>Bacteria</taxon>
        <taxon>Bacillati</taxon>
        <taxon>Bacillota</taxon>
        <taxon>Clostridia</taxon>
        <taxon>Halanaerobiales</taxon>
        <taxon>Halobacteroidaceae</taxon>
        <taxon>Orenia</taxon>
    </lineage>
</organism>